<organism evidence="2 3">
    <name type="scientific">Williamsia serinedens</name>
    <dbReference type="NCBI Taxonomy" id="391736"/>
    <lineage>
        <taxon>Bacteria</taxon>
        <taxon>Bacillati</taxon>
        <taxon>Actinomycetota</taxon>
        <taxon>Actinomycetes</taxon>
        <taxon>Mycobacteriales</taxon>
        <taxon>Nocardiaceae</taxon>
        <taxon>Williamsia</taxon>
    </lineage>
</organism>
<dbReference type="InterPro" id="IPR022496">
    <property type="entry name" value="T6A_TsaB"/>
</dbReference>
<dbReference type="EMBL" id="JAMTCG010000003">
    <property type="protein sequence ID" value="MCP2160411.1"/>
    <property type="molecule type" value="Genomic_DNA"/>
</dbReference>
<reference evidence="2 3" key="1">
    <citation type="submission" date="2022-06" db="EMBL/GenBank/DDBJ databases">
        <title>Genomic Encyclopedia of Archaeal and Bacterial Type Strains, Phase II (KMG-II): from individual species to whole genera.</title>
        <authorList>
            <person name="Goeker M."/>
        </authorList>
    </citation>
    <scope>NUCLEOTIDE SEQUENCE [LARGE SCALE GENOMIC DNA]</scope>
    <source>
        <strain evidence="2 3">DSM 45037</strain>
    </source>
</reference>
<evidence type="ECO:0000259" key="1">
    <source>
        <dbReference type="Pfam" id="PF00814"/>
    </source>
</evidence>
<dbReference type="Gene3D" id="3.30.420.40">
    <property type="match status" value="1"/>
</dbReference>
<proteinExistence type="predicted"/>
<dbReference type="PANTHER" id="PTHR11735">
    <property type="entry name" value="TRNA N6-ADENOSINE THREONYLCARBAMOYLTRANSFERASE"/>
    <property type="match status" value="1"/>
</dbReference>
<accession>A0ABT1GZV3</accession>
<name>A0ABT1GZV3_9NOCA</name>
<evidence type="ECO:0000313" key="3">
    <source>
        <dbReference type="Proteomes" id="UP001205740"/>
    </source>
</evidence>
<gene>
    <name evidence="2" type="ORF">LX12_001598</name>
</gene>
<dbReference type="InterPro" id="IPR043129">
    <property type="entry name" value="ATPase_NBD"/>
</dbReference>
<feature type="domain" description="Gcp-like" evidence="1">
    <location>
        <begin position="51"/>
        <end position="154"/>
    </location>
</feature>
<evidence type="ECO:0000313" key="2">
    <source>
        <dbReference type="EMBL" id="MCP2160411.1"/>
    </source>
</evidence>
<protein>
    <submittedName>
        <fullName evidence="2">tRNA threonylcarbamoyl adenosine modification protein YeaZ</fullName>
    </submittedName>
</protein>
<dbReference type="Proteomes" id="UP001205740">
    <property type="component" value="Unassembled WGS sequence"/>
</dbReference>
<dbReference type="SUPFAM" id="SSF53067">
    <property type="entry name" value="Actin-like ATPase domain"/>
    <property type="match status" value="2"/>
</dbReference>
<comment type="caution">
    <text evidence="2">The sequence shown here is derived from an EMBL/GenBank/DDBJ whole genome shotgun (WGS) entry which is preliminary data.</text>
</comment>
<dbReference type="Pfam" id="PF00814">
    <property type="entry name" value="TsaD"/>
    <property type="match status" value="1"/>
</dbReference>
<dbReference type="InterPro" id="IPR000905">
    <property type="entry name" value="Gcp-like_dom"/>
</dbReference>
<dbReference type="PANTHER" id="PTHR11735:SF11">
    <property type="entry name" value="TRNA THREONYLCARBAMOYLADENOSINE BIOSYNTHESIS PROTEIN TSAB"/>
    <property type="match status" value="1"/>
</dbReference>
<sequence>MGAGFGVGAASRLPWVTVLVLAIDTATPVLVVGVARVDETVSTLAERRVPTARGHAEVLSGLVLDCLAEADVARSALEAVVVGCGPGPFTGLRVGMASAAAFADALGLPAVGVCSLDAIVAGCADAQRGTALAVTDARRREIYWARYADGVRTDGPAVQAPAVLADDLDRPDTVVGSPDHAGLLGLTAHPDTEAPTVAGLVTAAREALADDRAPEPLVPLYLRRPDAVERARP</sequence>
<dbReference type="NCBIfam" id="TIGR03725">
    <property type="entry name" value="T6A_YeaZ"/>
    <property type="match status" value="1"/>
</dbReference>
<keyword evidence="3" id="KW-1185">Reference proteome</keyword>